<evidence type="ECO:0000313" key="4">
    <source>
        <dbReference type="EMBL" id="KAF2723173.1"/>
    </source>
</evidence>
<evidence type="ECO:0000259" key="3">
    <source>
        <dbReference type="Pfam" id="PF05368"/>
    </source>
</evidence>
<dbReference type="Pfam" id="PF05368">
    <property type="entry name" value="NmrA"/>
    <property type="match status" value="1"/>
</dbReference>
<dbReference type="Proteomes" id="UP000799441">
    <property type="component" value="Unassembled WGS sequence"/>
</dbReference>
<dbReference type="InterPro" id="IPR036291">
    <property type="entry name" value="NAD(P)-bd_dom_sf"/>
</dbReference>
<feature type="domain" description="NmrA-like" evidence="3">
    <location>
        <begin position="8"/>
        <end position="148"/>
    </location>
</feature>
<dbReference type="InterPro" id="IPR051609">
    <property type="entry name" value="NmrA/Isoflavone_reductase-like"/>
</dbReference>
<keyword evidence="5" id="KW-1185">Reference proteome</keyword>
<name>A0A9P4QCG9_9PEZI</name>
<dbReference type="AlphaFoldDB" id="A0A9P4QCG9"/>
<dbReference type="OrthoDB" id="419598at2759"/>
<dbReference type="Gene3D" id="3.40.50.720">
    <property type="entry name" value="NAD(P)-binding Rossmann-like Domain"/>
    <property type="match status" value="1"/>
</dbReference>
<gene>
    <name evidence="4" type="ORF">K431DRAFT_337712</name>
</gene>
<accession>A0A9P4QCG9</accession>
<proteinExistence type="predicted"/>
<reference evidence="4" key="1">
    <citation type="journal article" date="2020" name="Stud. Mycol.">
        <title>101 Dothideomycetes genomes: a test case for predicting lifestyles and emergence of pathogens.</title>
        <authorList>
            <person name="Haridas S."/>
            <person name="Albert R."/>
            <person name="Binder M."/>
            <person name="Bloem J."/>
            <person name="Labutti K."/>
            <person name="Salamov A."/>
            <person name="Andreopoulos B."/>
            <person name="Baker S."/>
            <person name="Barry K."/>
            <person name="Bills G."/>
            <person name="Bluhm B."/>
            <person name="Cannon C."/>
            <person name="Castanera R."/>
            <person name="Culley D."/>
            <person name="Daum C."/>
            <person name="Ezra D."/>
            <person name="Gonzalez J."/>
            <person name="Henrissat B."/>
            <person name="Kuo A."/>
            <person name="Liang C."/>
            <person name="Lipzen A."/>
            <person name="Lutzoni F."/>
            <person name="Magnuson J."/>
            <person name="Mondo S."/>
            <person name="Nolan M."/>
            <person name="Ohm R."/>
            <person name="Pangilinan J."/>
            <person name="Park H.-J."/>
            <person name="Ramirez L."/>
            <person name="Alfaro M."/>
            <person name="Sun H."/>
            <person name="Tritt A."/>
            <person name="Yoshinaga Y."/>
            <person name="Zwiers L.-H."/>
            <person name="Turgeon B."/>
            <person name="Goodwin S."/>
            <person name="Spatafora J."/>
            <person name="Crous P."/>
            <person name="Grigoriev I."/>
        </authorList>
    </citation>
    <scope>NUCLEOTIDE SEQUENCE</scope>
    <source>
        <strain evidence="4">CBS 116435</strain>
    </source>
</reference>
<keyword evidence="1" id="KW-0521">NADP</keyword>
<evidence type="ECO:0000256" key="2">
    <source>
        <dbReference type="ARBA" id="ARBA00023002"/>
    </source>
</evidence>
<dbReference type="PANTHER" id="PTHR47706:SF7">
    <property type="entry name" value="CIPA-LIKE, PUTATIVE (AFU_ORTHOLOGUE AFUA_1G01630)-RELATED"/>
    <property type="match status" value="1"/>
</dbReference>
<dbReference type="Gene3D" id="3.90.25.10">
    <property type="entry name" value="UDP-galactose 4-epimerase, domain 1"/>
    <property type="match status" value="1"/>
</dbReference>
<keyword evidence="2" id="KW-0560">Oxidoreductase</keyword>
<dbReference type="InterPro" id="IPR008030">
    <property type="entry name" value="NmrA-like"/>
</dbReference>
<sequence>MAEPHRIKDVALIGANGRLGKHFLQSLLATEHFSITILTRMESTATLPADVTVQRVDYNSVPSIVSALRGIQFLVITLSVFAPPDLESRIISAARSAGVQYIMPNAYGFDNQNPNLAASELYRTRSVVKCNEIEALGMKYVYMCCGFWYEWSLAAGESWFGFSISERKVTFFDDGMTKINTRLKSLLSLPAKTNGQALGVEDWANKSFYISSFHVSQRDMLESLHRVLGTTDNDWQITYEPSEKRYHDGLEGLKKGEKRAFPKALYSRIFYTNGDGSFENDWEAANQHFQLPREDLDESTRRVVELVESGWTVEKQTGM</sequence>
<evidence type="ECO:0000313" key="5">
    <source>
        <dbReference type="Proteomes" id="UP000799441"/>
    </source>
</evidence>
<dbReference type="GO" id="GO:0016491">
    <property type="term" value="F:oxidoreductase activity"/>
    <property type="evidence" value="ECO:0007669"/>
    <property type="project" value="UniProtKB-KW"/>
</dbReference>
<comment type="caution">
    <text evidence="4">The sequence shown here is derived from an EMBL/GenBank/DDBJ whole genome shotgun (WGS) entry which is preliminary data.</text>
</comment>
<dbReference type="SUPFAM" id="SSF51735">
    <property type="entry name" value="NAD(P)-binding Rossmann-fold domains"/>
    <property type="match status" value="1"/>
</dbReference>
<dbReference type="EMBL" id="MU003778">
    <property type="protein sequence ID" value="KAF2723173.1"/>
    <property type="molecule type" value="Genomic_DNA"/>
</dbReference>
<evidence type="ECO:0000256" key="1">
    <source>
        <dbReference type="ARBA" id="ARBA00022857"/>
    </source>
</evidence>
<dbReference type="PANTHER" id="PTHR47706">
    <property type="entry name" value="NMRA-LIKE FAMILY PROTEIN"/>
    <property type="match status" value="1"/>
</dbReference>
<organism evidence="4 5">
    <name type="scientific">Polychaeton citri CBS 116435</name>
    <dbReference type="NCBI Taxonomy" id="1314669"/>
    <lineage>
        <taxon>Eukaryota</taxon>
        <taxon>Fungi</taxon>
        <taxon>Dikarya</taxon>
        <taxon>Ascomycota</taxon>
        <taxon>Pezizomycotina</taxon>
        <taxon>Dothideomycetes</taxon>
        <taxon>Dothideomycetidae</taxon>
        <taxon>Capnodiales</taxon>
        <taxon>Capnodiaceae</taxon>
        <taxon>Polychaeton</taxon>
    </lineage>
</organism>
<protein>
    <submittedName>
        <fullName evidence="4">NAD(P)-binding protein</fullName>
    </submittedName>
</protein>